<dbReference type="EMBL" id="CP017703">
    <property type="protein sequence ID" value="ASS91526.1"/>
    <property type="molecule type" value="Genomic_DNA"/>
</dbReference>
<evidence type="ECO:0000256" key="8">
    <source>
        <dbReference type="ARBA" id="ARBA00022989"/>
    </source>
</evidence>
<sequence length="419" mass="46543">MNTVIAFVVIFGVLVFFHELGHLVMAKRAGILCREFAIGFGPKILSFKRKETVYTIRLLPIGGFVRMAGEDPEMIEVKPGYQVGLLFNQKGQVEKIILNRKEKYPNAKVIEVEQADLEHGMFITGYEDGEDSGLKRFEVSETSFYVVDGEEIQIAPYNRQFASKTLVQRTLAIAAGPFMNFLLGFLVLFYLGLSQGVPVNEPVLGEIVPDSAAEQAGLREGDVVKEIEGTPMNSWKDVVEMIRANPENELLFSIERSGEELEMTVTPDSVKSENKTIGQIGVYSPVEKTFFGSLKYGLVETYTWSKEIIFAVGKLITGQFSIDMLSGPVGIYDMTGKVAETGLTSLLSWTALLSINLGIMNLLPIPALDGGRLLFFAIEAVRGKPIDRQKEGIVHFIGFALLMLLMLVVTWNDIQKFFL</sequence>
<keyword evidence="9 11" id="KW-0482">Metalloprotease</keyword>
<keyword evidence="7 11" id="KW-0862">Zinc</keyword>
<accession>A0A164BYA2</accession>
<evidence type="ECO:0000259" key="12">
    <source>
        <dbReference type="PROSITE" id="PS50106"/>
    </source>
</evidence>
<dbReference type="EMBL" id="LWBR01000007">
    <property type="protein sequence ID" value="KZN97631.1"/>
    <property type="molecule type" value="Genomic_DNA"/>
</dbReference>
<gene>
    <name evidence="13" type="ORF">AP3564_16030</name>
    <name evidence="14" type="ORF">AZI98_02380</name>
</gene>
<dbReference type="SMART" id="SM00228">
    <property type="entry name" value="PDZ"/>
    <property type="match status" value="1"/>
</dbReference>
<protein>
    <recommendedName>
        <fullName evidence="11">Zinc metalloprotease</fullName>
        <ecNumber evidence="11">3.4.24.-</ecNumber>
    </recommendedName>
</protein>
<dbReference type="PROSITE" id="PS50106">
    <property type="entry name" value="PDZ"/>
    <property type="match status" value="1"/>
</dbReference>
<evidence type="ECO:0000256" key="11">
    <source>
        <dbReference type="RuleBase" id="RU362031"/>
    </source>
</evidence>
<keyword evidence="6 11" id="KW-0378">Hydrolase</keyword>
<proteinExistence type="inferred from homology"/>
<evidence type="ECO:0000313" key="15">
    <source>
        <dbReference type="Proteomes" id="UP000076476"/>
    </source>
</evidence>
<dbReference type="PANTHER" id="PTHR42837:SF2">
    <property type="entry name" value="MEMBRANE METALLOPROTEASE ARASP2, CHLOROPLASTIC-RELATED"/>
    <property type="match status" value="1"/>
</dbReference>
<evidence type="ECO:0000256" key="5">
    <source>
        <dbReference type="ARBA" id="ARBA00022692"/>
    </source>
</evidence>
<reference evidence="14 15" key="1">
    <citation type="submission" date="2016-04" db="EMBL/GenBank/DDBJ databases">
        <title>Draft genome sequence of Aeribacillus pallidus 8m3 from petroleum reservoir.</title>
        <authorList>
            <person name="Poltaraus A.B."/>
            <person name="Nazina T.N."/>
            <person name="Tourova T.P."/>
            <person name="Malakho S.M."/>
            <person name="Korshunova A.V."/>
            <person name="Sokolova D.S."/>
        </authorList>
    </citation>
    <scope>NUCLEOTIDE SEQUENCE [LARGE SCALE GENOMIC DNA]</scope>
    <source>
        <strain evidence="14 15">8m3</strain>
    </source>
</reference>
<dbReference type="Pfam" id="PF02163">
    <property type="entry name" value="Peptidase_M50"/>
    <property type="match status" value="1"/>
</dbReference>
<evidence type="ECO:0000256" key="2">
    <source>
        <dbReference type="ARBA" id="ARBA00004141"/>
    </source>
</evidence>
<name>A0A165YZG6_9BACI</name>
<dbReference type="STRING" id="33936.AZI98_02380"/>
<keyword evidence="8 11" id="KW-1133">Transmembrane helix</keyword>
<dbReference type="InterPro" id="IPR004387">
    <property type="entry name" value="Pept_M50_Zn"/>
</dbReference>
<keyword evidence="5 11" id="KW-0812">Transmembrane</keyword>
<evidence type="ECO:0000256" key="3">
    <source>
        <dbReference type="ARBA" id="ARBA00007931"/>
    </source>
</evidence>
<dbReference type="InterPro" id="IPR036034">
    <property type="entry name" value="PDZ_sf"/>
</dbReference>
<dbReference type="GO" id="GO:0046872">
    <property type="term" value="F:metal ion binding"/>
    <property type="evidence" value="ECO:0007669"/>
    <property type="project" value="UniProtKB-KW"/>
</dbReference>
<comment type="subcellular location">
    <subcellularLocation>
        <location evidence="2">Membrane</location>
        <topology evidence="2">Multi-pass membrane protein</topology>
    </subcellularLocation>
</comment>
<evidence type="ECO:0000313" key="16">
    <source>
        <dbReference type="Proteomes" id="UP000214606"/>
    </source>
</evidence>
<organism evidence="14 15">
    <name type="scientific">Aeribacillus pallidus</name>
    <dbReference type="NCBI Taxonomy" id="33936"/>
    <lineage>
        <taxon>Bacteria</taxon>
        <taxon>Bacillati</taxon>
        <taxon>Bacillota</taxon>
        <taxon>Bacilli</taxon>
        <taxon>Bacillales</taxon>
        <taxon>Bacillaceae</taxon>
        <taxon>Aeribacillus</taxon>
    </lineage>
</organism>
<evidence type="ECO:0000256" key="7">
    <source>
        <dbReference type="ARBA" id="ARBA00022833"/>
    </source>
</evidence>
<dbReference type="EC" id="3.4.24.-" evidence="11"/>
<evidence type="ECO:0000313" key="13">
    <source>
        <dbReference type="EMBL" id="ASS91526.1"/>
    </source>
</evidence>
<feature type="transmembrane region" description="Helical" evidence="11">
    <location>
        <begin position="171"/>
        <end position="193"/>
    </location>
</feature>
<comment type="similarity">
    <text evidence="3 11">Belongs to the peptidase M50B family.</text>
</comment>
<evidence type="ECO:0000256" key="9">
    <source>
        <dbReference type="ARBA" id="ARBA00023049"/>
    </source>
</evidence>
<dbReference type="CDD" id="cd06163">
    <property type="entry name" value="S2P-M50_PDZ_RseP-like"/>
    <property type="match status" value="1"/>
</dbReference>
<dbReference type="KEGG" id="apak:AP3564_16030"/>
<dbReference type="GO" id="GO:0016020">
    <property type="term" value="C:membrane"/>
    <property type="evidence" value="ECO:0007669"/>
    <property type="project" value="UniProtKB-SubCell"/>
</dbReference>
<keyword evidence="4 14" id="KW-0645">Protease</keyword>
<evidence type="ECO:0000256" key="4">
    <source>
        <dbReference type="ARBA" id="ARBA00022670"/>
    </source>
</evidence>
<evidence type="ECO:0000313" key="14">
    <source>
        <dbReference type="EMBL" id="KZN97631.1"/>
    </source>
</evidence>
<dbReference type="Pfam" id="PF17820">
    <property type="entry name" value="PDZ_6"/>
    <property type="match status" value="1"/>
</dbReference>
<dbReference type="InterPro" id="IPR041489">
    <property type="entry name" value="PDZ_6"/>
</dbReference>
<dbReference type="RefSeq" id="WP_063386697.1">
    <property type="nucleotide sequence ID" value="NZ_CP017703.1"/>
</dbReference>
<dbReference type="AlphaFoldDB" id="A0A165YZG6"/>
<evidence type="ECO:0000256" key="6">
    <source>
        <dbReference type="ARBA" id="ARBA00022801"/>
    </source>
</evidence>
<comment type="cofactor">
    <cofactor evidence="1 11">
        <name>Zn(2+)</name>
        <dbReference type="ChEBI" id="CHEBI:29105"/>
    </cofactor>
</comment>
<feature type="transmembrane region" description="Helical" evidence="11">
    <location>
        <begin position="392"/>
        <end position="411"/>
    </location>
</feature>
<dbReference type="Proteomes" id="UP000076476">
    <property type="component" value="Unassembled WGS sequence"/>
</dbReference>
<dbReference type="OrthoDB" id="9782003at2"/>
<dbReference type="InterPro" id="IPR001478">
    <property type="entry name" value="PDZ"/>
</dbReference>
<keyword evidence="11" id="KW-0479">Metal-binding</keyword>
<evidence type="ECO:0000256" key="1">
    <source>
        <dbReference type="ARBA" id="ARBA00001947"/>
    </source>
</evidence>
<dbReference type="Proteomes" id="UP000214606">
    <property type="component" value="Chromosome"/>
</dbReference>
<accession>A0A165YZG6</accession>
<keyword evidence="10 11" id="KW-0472">Membrane</keyword>
<dbReference type="CDD" id="cd23081">
    <property type="entry name" value="cpPDZ_EcRseP-like"/>
    <property type="match status" value="1"/>
</dbReference>
<dbReference type="GO" id="GO:0004222">
    <property type="term" value="F:metalloendopeptidase activity"/>
    <property type="evidence" value="ECO:0007669"/>
    <property type="project" value="InterPro"/>
</dbReference>
<evidence type="ECO:0000256" key="10">
    <source>
        <dbReference type="ARBA" id="ARBA00023136"/>
    </source>
</evidence>
<dbReference type="GO" id="GO:0006508">
    <property type="term" value="P:proteolysis"/>
    <property type="evidence" value="ECO:0007669"/>
    <property type="project" value="UniProtKB-KW"/>
</dbReference>
<dbReference type="InterPro" id="IPR008915">
    <property type="entry name" value="Peptidase_M50"/>
</dbReference>
<keyword evidence="15" id="KW-1185">Reference proteome</keyword>
<reference evidence="13 16" key="2">
    <citation type="submission" date="2016-10" db="EMBL/GenBank/DDBJ databases">
        <title>The whole genome sequencing and assembly of Aeribacillus pallidus KCTC3564 strain.</title>
        <authorList>
            <person name="Lee Y.-J."/>
            <person name="Park M.-K."/>
            <person name="Yi H."/>
            <person name="Bahn Y.-S."/>
            <person name="Kim J.F."/>
            <person name="Lee D.-W."/>
        </authorList>
    </citation>
    <scope>NUCLEOTIDE SEQUENCE [LARGE SCALE GENOMIC DNA]</scope>
    <source>
        <strain evidence="13 16">KCTC3564</strain>
    </source>
</reference>
<feature type="domain" description="PDZ" evidence="12">
    <location>
        <begin position="196"/>
        <end position="269"/>
    </location>
</feature>
<dbReference type="Gene3D" id="2.30.42.10">
    <property type="match status" value="1"/>
</dbReference>
<dbReference type="SUPFAM" id="SSF50156">
    <property type="entry name" value="PDZ domain-like"/>
    <property type="match status" value="1"/>
</dbReference>
<dbReference type="NCBIfam" id="TIGR00054">
    <property type="entry name" value="RIP metalloprotease RseP"/>
    <property type="match status" value="1"/>
</dbReference>
<dbReference type="PANTHER" id="PTHR42837">
    <property type="entry name" value="REGULATOR OF SIGMA-E PROTEASE RSEP"/>
    <property type="match status" value="1"/>
</dbReference>